<comment type="similarity">
    <text evidence="1">Belongs to the GerABKA family.</text>
</comment>
<evidence type="ECO:0000313" key="4">
    <source>
        <dbReference type="EMBL" id="PYY26115.1"/>
    </source>
</evidence>
<evidence type="ECO:0000256" key="3">
    <source>
        <dbReference type="SAM" id="Phobius"/>
    </source>
</evidence>
<reference evidence="4 5" key="1">
    <citation type="submission" date="2018-01" db="EMBL/GenBank/DDBJ databases">
        <title>Genome sequence of the PGP bacterium Paenibacillus illinoisensis E3.</title>
        <authorList>
            <person name="Rolli E."/>
            <person name="Marasco R."/>
            <person name="Bessem C."/>
            <person name="Michoud G."/>
            <person name="Gaiarsa S."/>
            <person name="Borin S."/>
            <person name="Daffonchio D."/>
        </authorList>
    </citation>
    <scope>NUCLEOTIDE SEQUENCE [LARGE SCALE GENOMIC DNA]</scope>
    <source>
        <strain evidence="4 5">E3</strain>
    </source>
</reference>
<dbReference type="InterPro" id="IPR050768">
    <property type="entry name" value="UPF0353/GerABKA_families"/>
</dbReference>
<sequence length="478" mass="53324">MNLQHEFSKPIYQNIDLICDFMGKSSDFVVREITVGSYLAALFYLDGMTDMQKIQDNVIRPLQETSAEELSLSFLKDSVLDVGEVSFSDNIEDALEQILSGGLLLLIDGMGEGLVVSIPGWEERSITESKTQPVIRGPQESFTENLRTNTTMVRRRVKDTRVRLTNVKVGKKTKTDISVMYMHGVADDELVRNMISRLKNMKMDRVLEGEYLEECLVENKQLTIFPIFYNSDRPDSIAAGVMEGKIAIFIDGTPFVILAPAVFVDFIQSAEDYYQSFIYSSIIRVLRYISLAICLLAPAIYVALTTFHQDMIPTVLLLSLSAQREGVPFPAFVEAMIMEIIFEILREAGLRMPRTVGQAVSIVGSIVIGQAAVEANIVSPVMVIVVAITAISSFVIPSYTMAIPIRILRFAFIGMAAMFGVYGLTVGMLILLVHLNSLHSFGVPYMSPIADFRSSKQSDAVLRFPFKNKANHHNKPRE</sequence>
<comment type="caution">
    <text evidence="4">The sequence shown here is derived from an EMBL/GenBank/DDBJ whole genome shotgun (WGS) entry which is preliminary data.</text>
</comment>
<keyword evidence="3" id="KW-1133">Transmembrane helix</keyword>
<proteinExistence type="inferred from homology"/>
<feature type="transmembrane region" description="Helical" evidence="3">
    <location>
        <begin position="288"/>
        <end position="307"/>
    </location>
</feature>
<dbReference type="GO" id="GO:0009847">
    <property type="term" value="P:spore germination"/>
    <property type="evidence" value="ECO:0007669"/>
    <property type="project" value="InterPro"/>
</dbReference>
<dbReference type="AlphaFoldDB" id="A0A2W0CCN6"/>
<name>A0A2W0CCN6_9BACL</name>
<feature type="transmembrane region" description="Helical" evidence="3">
    <location>
        <begin position="246"/>
        <end position="267"/>
    </location>
</feature>
<dbReference type="PIRSF" id="PIRSF005690">
    <property type="entry name" value="GerBA"/>
    <property type="match status" value="1"/>
</dbReference>
<evidence type="ECO:0000313" key="5">
    <source>
        <dbReference type="Proteomes" id="UP000247459"/>
    </source>
</evidence>
<organism evidence="4 5">
    <name type="scientific">Paenibacillus illinoisensis</name>
    <dbReference type="NCBI Taxonomy" id="59845"/>
    <lineage>
        <taxon>Bacteria</taxon>
        <taxon>Bacillati</taxon>
        <taxon>Bacillota</taxon>
        <taxon>Bacilli</taxon>
        <taxon>Bacillales</taxon>
        <taxon>Paenibacillaceae</taxon>
        <taxon>Paenibacillus</taxon>
    </lineage>
</organism>
<accession>A0A2W0CCN6</accession>
<evidence type="ECO:0000256" key="1">
    <source>
        <dbReference type="ARBA" id="ARBA00005278"/>
    </source>
</evidence>
<dbReference type="GO" id="GO:0016020">
    <property type="term" value="C:membrane"/>
    <property type="evidence" value="ECO:0007669"/>
    <property type="project" value="InterPro"/>
</dbReference>
<dbReference type="Pfam" id="PF03323">
    <property type="entry name" value="GerA"/>
    <property type="match status" value="1"/>
</dbReference>
<dbReference type="InterPro" id="IPR004995">
    <property type="entry name" value="Spore_Ger"/>
</dbReference>
<dbReference type="EMBL" id="PRLG01000029">
    <property type="protein sequence ID" value="PYY26115.1"/>
    <property type="molecule type" value="Genomic_DNA"/>
</dbReference>
<dbReference type="Proteomes" id="UP000247459">
    <property type="component" value="Unassembled WGS sequence"/>
</dbReference>
<keyword evidence="2 3" id="KW-0472">Membrane</keyword>
<keyword evidence="3" id="KW-0812">Transmembrane</keyword>
<feature type="transmembrane region" description="Helical" evidence="3">
    <location>
        <begin position="411"/>
        <end position="435"/>
    </location>
</feature>
<dbReference type="OrthoDB" id="1726708at2"/>
<dbReference type="RefSeq" id="WP_110822185.1">
    <property type="nucleotide sequence ID" value="NZ_PRLG01000029.1"/>
</dbReference>
<evidence type="ECO:0000256" key="2">
    <source>
        <dbReference type="ARBA" id="ARBA00023136"/>
    </source>
</evidence>
<dbReference type="PANTHER" id="PTHR22550:SF5">
    <property type="entry name" value="LEUCINE ZIPPER PROTEIN 4"/>
    <property type="match status" value="1"/>
</dbReference>
<protein>
    <submittedName>
        <fullName evidence="4">Spore germination protein KA</fullName>
    </submittedName>
</protein>
<dbReference type="PANTHER" id="PTHR22550">
    <property type="entry name" value="SPORE GERMINATION PROTEIN"/>
    <property type="match status" value="1"/>
</dbReference>
<feature type="transmembrane region" description="Helical" evidence="3">
    <location>
        <begin position="379"/>
        <end position="399"/>
    </location>
</feature>
<gene>
    <name evidence="4" type="ORF">PIL02S_05495</name>
</gene>